<evidence type="ECO:0000256" key="4">
    <source>
        <dbReference type="SAM" id="SignalP"/>
    </source>
</evidence>
<comment type="similarity">
    <text evidence="1 3">Belongs to the peptidase A1 family.</text>
</comment>
<dbReference type="PANTHER" id="PTHR13683">
    <property type="entry name" value="ASPARTYL PROTEASES"/>
    <property type="match status" value="1"/>
</dbReference>
<reference evidence="6 7" key="1">
    <citation type="journal article" date="2023" name="G3 (Bethesda)">
        <title>A chromosome-length genome assembly and annotation of blackberry (Rubus argutus, cv. 'Hillquist').</title>
        <authorList>
            <person name="Bruna T."/>
            <person name="Aryal R."/>
            <person name="Dudchenko O."/>
            <person name="Sargent D.J."/>
            <person name="Mead D."/>
            <person name="Buti M."/>
            <person name="Cavallini A."/>
            <person name="Hytonen T."/>
            <person name="Andres J."/>
            <person name="Pham M."/>
            <person name="Weisz D."/>
            <person name="Mascagni F."/>
            <person name="Usai G."/>
            <person name="Natali L."/>
            <person name="Bassil N."/>
            <person name="Fernandez G.E."/>
            <person name="Lomsadze A."/>
            <person name="Armour M."/>
            <person name="Olukolu B."/>
            <person name="Poorten T."/>
            <person name="Britton C."/>
            <person name="Davik J."/>
            <person name="Ashrafi H."/>
            <person name="Aiden E.L."/>
            <person name="Borodovsky M."/>
            <person name="Worthington M."/>
        </authorList>
    </citation>
    <scope>NUCLEOTIDE SEQUENCE [LARGE SCALE GENOMIC DNA]</scope>
    <source>
        <strain evidence="6">PI 553951</strain>
    </source>
</reference>
<evidence type="ECO:0000256" key="2">
    <source>
        <dbReference type="PIRSR" id="PIRSR601461-1"/>
    </source>
</evidence>
<proteinExistence type="inferred from homology"/>
<dbReference type="PROSITE" id="PS51767">
    <property type="entry name" value="PEPTIDASE_A1"/>
    <property type="match status" value="1"/>
</dbReference>
<name>A0AAW1YM05_RUBAR</name>
<evidence type="ECO:0000313" key="6">
    <source>
        <dbReference type="EMBL" id="KAK9949678.1"/>
    </source>
</evidence>
<dbReference type="AlphaFoldDB" id="A0AAW1YM05"/>
<dbReference type="FunFam" id="2.40.70.10:FF:000012">
    <property type="entry name" value="Aspartyl protease family protein 1"/>
    <property type="match status" value="1"/>
</dbReference>
<accession>A0AAW1YM05</accession>
<feature type="chain" id="PRO_5043385397" description="Peptidase A1 domain-containing protein" evidence="4">
    <location>
        <begin position="22"/>
        <end position="369"/>
    </location>
</feature>
<feature type="active site" evidence="2">
    <location>
        <position position="317"/>
    </location>
</feature>
<protein>
    <recommendedName>
        <fullName evidence="5">Peptidase A1 domain-containing protein</fullName>
    </recommendedName>
</protein>
<dbReference type="PROSITE" id="PS00141">
    <property type="entry name" value="ASP_PROTEASE"/>
    <property type="match status" value="2"/>
</dbReference>
<feature type="active site" evidence="2">
    <location>
        <position position="106"/>
    </location>
</feature>
<dbReference type="PROSITE" id="PS51257">
    <property type="entry name" value="PROKAR_LIPOPROTEIN"/>
    <property type="match status" value="1"/>
</dbReference>
<dbReference type="InterPro" id="IPR021109">
    <property type="entry name" value="Peptidase_aspartic_dom_sf"/>
</dbReference>
<evidence type="ECO:0000313" key="7">
    <source>
        <dbReference type="Proteomes" id="UP001457282"/>
    </source>
</evidence>
<dbReference type="SUPFAM" id="SSF50630">
    <property type="entry name" value="Acid proteases"/>
    <property type="match status" value="1"/>
</dbReference>
<keyword evidence="3" id="KW-0378">Hydrolase</keyword>
<keyword evidence="4" id="KW-0732">Signal</keyword>
<dbReference type="InterPro" id="IPR001969">
    <property type="entry name" value="Aspartic_peptidase_AS"/>
</dbReference>
<keyword evidence="3" id="KW-0645">Protease</keyword>
<organism evidence="6 7">
    <name type="scientific">Rubus argutus</name>
    <name type="common">Southern blackberry</name>
    <dbReference type="NCBI Taxonomy" id="59490"/>
    <lineage>
        <taxon>Eukaryota</taxon>
        <taxon>Viridiplantae</taxon>
        <taxon>Streptophyta</taxon>
        <taxon>Embryophyta</taxon>
        <taxon>Tracheophyta</taxon>
        <taxon>Spermatophyta</taxon>
        <taxon>Magnoliopsida</taxon>
        <taxon>eudicotyledons</taxon>
        <taxon>Gunneridae</taxon>
        <taxon>Pentapetalae</taxon>
        <taxon>rosids</taxon>
        <taxon>fabids</taxon>
        <taxon>Rosales</taxon>
        <taxon>Rosaceae</taxon>
        <taxon>Rosoideae</taxon>
        <taxon>Rosoideae incertae sedis</taxon>
        <taxon>Rubus</taxon>
    </lineage>
</organism>
<keyword evidence="3" id="KW-0064">Aspartyl protease</keyword>
<evidence type="ECO:0000259" key="5">
    <source>
        <dbReference type="PROSITE" id="PS51767"/>
    </source>
</evidence>
<dbReference type="InterPro" id="IPR032861">
    <property type="entry name" value="TAXi_N"/>
</dbReference>
<evidence type="ECO:0000256" key="1">
    <source>
        <dbReference type="ARBA" id="ARBA00007447"/>
    </source>
</evidence>
<dbReference type="GO" id="GO:0004190">
    <property type="term" value="F:aspartic-type endopeptidase activity"/>
    <property type="evidence" value="ECO:0007669"/>
    <property type="project" value="UniProtKB-KW"/>
</dbReference>
<gene>
    <name evidence="6" type="ORF">M0R45_005195</name>
</gene>
<dbReference type="Gene3D" id="2.40.70.10">
    <property type="entry name" value="Acid Proteases"/>
    <property type="match status" value="2"/>
</dbReference>
<feature type="signal peptide" evidence="4">
    <location>
        <begin position="1"/>
        <end position="21"/>
    </location>
</feature>
<dbReference type="PANTHER" id="PTHR13683:SF743">
    <property type="entry name" value="ASPARTIC PROTEINASE-LIKE PROTEIN 1"/>
    <property type="match status" value="1"/>
</dbReference>
<dbReference type="InterPro" id="IPR033121">
    <property type="entry name" value="PEPTIDASE_A1"/>
</dbReference>
<sequence>MAARSLLSLVLVVACVLVEEAQNAVAITLSSRLVHRFSDEAKALRASRSTGDAKLVEDEARLSSSVSVPFPSEGSDTASFGNDFGWLHYTWIDIGTPNVSFLVALDTGSDLLWVPCDCVKCAPLSATYYSNTLDRDLNEYSPSGSNTSKHVSCSHELCTASPNCKSPKQPCPYTVEYFSENTSTSGLLVEDVLHLVSGGDDASNNSIRAPVIIGCGMKQSGGYLDGIAPDGLMGLGLGEISVPTFLAKAGLTANSFSICIDDEGSGRIFFGDQGPNTQQSTSFLPSNGNYETYIVGVEACCIGNSCLKQTSFRALVDSGTSFTFLPEEVYDKIAVEFDKRVNATIAVMQNLLGSTAIIPVLKNFPKCLL</sequence>
<evidence type="ECO:0000256" key="3">
    <source>
        <dbReference type="RuleBase" id="RU000454"/>
    </source>
</evidence>
<keyword evidence="7" id="KW-1185">Reference proteome</keyword>
<dbReference type="InterPro" id="IPR001461">
    <property type="entry name" value="Aspartic_peptidase_A1"/>
</dbReference>
<dbReference type="GO" id="GO:0006508">
    <property type="term" value="P:proteolysis"/>
    <property type="evidence" value="ECO:0007669"/>
    <property type="project" value="UniProtKB-KW"/>
</dbReference>
<comment type="caution">
    <text evidence="6">The sequence shown here is derived from an EMBL/GenBank/DDBJ whole genome shotgun (WGS) entry which is preliminary data.</text>
</comment>
<dbReference type="Pfam" id="PF14543">
    <property type="entry name" value="TAXi_N"/>
    <property type="match status" value="1"/>
</dbReference>
<feature type="domain" description="Peptidase A1" evidence="5">
    <location>
        <begin position="88"/>
        <end position="369"/>
    </location>
</feature>
<dbReference type="EMBL" id="JBEDUW010000001">
    <property type="protein sequence ID" value="KAK9949678.1"/>
    <property type="molecule type" value="Genomic_DNA"/>
</dbReference>
<dbReference type="PRINTS" id="PR00792">
    <property type="entry name" value="PEPSIN"/>
</dbReference>
<dbReference type="Proteomes" id="UP001457282">
    <property type="component" value="Unassembled WGS sequence"/>
</dbReference>